<evidence type="ECO:0000259" key="1">
    <source>
        <dbReference type="PROSITE" id="PS50280"/>
    </source>
</evidence>
<name>A0A9P5CMY9_CRYP1</name>
<dbReference type="OrthoDB" id="1028014at2759"/>
<dbReference type="PANTHER" id="PTHR47643:SF2">
    <property type="entry name" value="TPR DOMAIN PROTEIN (AFU_ORTHOLOGUE AFUA_5G12710)"/>
    <property type="match status" value="1"/>
</dbReference>
<organism evidence="2 3">
    <name type="scientific">Cryphonectria parasitica (strain ATCC 38755 / EP155)</name>
    <dbReference type="NCBI Taxonomy" id="660469"/>
    <lineage>
        <taxon>Eukaryota</taxon>
        <taxon>Fungi</taxon>
        <taxon>Dikarya</taxon>
        <taxon>Ascomycota</taxon>
        <taxon>Pezizomycotina</taxon>
        <taxon>Sordariomycetes</taxon>
        <taxon>Sordariomycetidae</taxon>
        <taxon>Diaporthales</taxon>
        <taxon>Cryphonectriaceae</taxon>
        <taxon>Cryphonectria-Endothia species complex</taxon>
        <taxon>Cryphonectria</taxon>
    </lineage>
</organism>
<dbReference type="SUPFAM" id="SSF82199">
    <property type="entry name" value="SET domain"/>
    <property type="match status" value="1"/>
</dbReference>
<dbReference type="PROSITE" id="PS50280">
    <property type="entry name" value="SET"/>
    <property type="match status" value="1"/>
</dbReference>
<reference evidence="2" key="1">
    <citation type="journal article" date="2020" name="Phytopathology">
        <title>Genome sequence of the chestnut blight fungus Cryphonectria parasitica EP155: A fundamental resource for an archetypical invasive plant pathogen.</title>
        <authorList>
            <person name="Crouch J.A."/>
            <person name="Dawe A."/>
            <person name="Aerts A."/>
            <person name="Barry K."/>
            <person name="Churchill A.C.L."/>
            <person name="Grimwood J."/>
            <person name="Hillman B."/>
            <person name="Milgroom M.G."/>
            <person name="Pangilinan J."/>
            <person name="Smith M."/>
            <person name="Salamov A."/>
            <person name="Schmutz J."/>
            <person name="Yadav J."/>
            <person name="Grigoriev I.V."/>
            <person name="Nuss D."/>
        </authorList>
    </citation>
    <scope>NUCLEOTIDE SEQUENCE</scope>
    <source>
        <strain evidence="2">EP155</strain>
    </source>
</reference>
<feature type="domain" description="SET" evidence="1">
    <location>
        <begin position="375"/>
        <end position="558"/>
    </location>
</feature>
<sequence length="778" mass="87082">MDRLTDFWDYCNPLSVHANVYRQQRNLLLEARSRKGQKPTDALKRSRAKLEESFFTMALDLRLGNLLPSVSEGEVLRTTFIGESYRPCIKPLSSLVPITLDELKLEIHHRGRVLLAKVFCEPIYSGSILNAIEDIHGNVDCLSMFHQPTTEFPTNILPKGAIIAVKEPYYKLSSDRSTIVRVDHPSDCMLLKPSHEMVPSAWQQVGRVTVRASRMKDKGNDAFKKGDWEAAVNLYSDGLAMVSDDEGQDDLRRTLYRNRAQARIHLGHFELAVDDATASIIPGKDLSEESKALNLKSLFRAGRAYYELAEFTLARSFFEQAEALGIEDENVHAELDRTKKRLLEQEKGEYDFVEMAASPTFSHTELDHASFLSNTKIDLAGSHGRGLFATKDIKHGEIVMVEKAFCAAMESNTSKTSDLLVDTNTHFSTFGTHSRLLFRTVEKLRWNHKLANKYLDLYAGPSYKKKEARIVDDTVIIDIFQVEVISQFNGFVCAQVKTRLPDESACSKVQGSTGIWLHASYANHSCLENTGRAFIGDMMILRASRDIKAGEEITTAYFVGTEPTIDRKRKMSYYLFNCDCRLCAAERKVSILTLVERDRLTGLAERFIIENACTNLHETCPAPDDKLKFAQDLQSKLTATYDAALYKDLPRFACMPIDAWLCQSDPTPSNGIVSSTRLLRDLGYKISVKGGELTIDRTNGVFTAATAHGAMYAARAWAVAGRYQVVPGFIQFGKEVYLAYYGEMDEFSDLFGLKFFLAGTAESGGGEALVAFLQGLGL</sequence>
<keyword evidence="3" id="KW-1185">Reference proteome</keyword>
<dbReference type="Gene3D" id="1.25.40.10">
    <property type="entry name" value="Tetratricopeptide repeat domain"/>
    <property type="match status" value="1"/>
</dbReference>
<dbReference type="AlphaFoldDB" id="A0A9P5CMY9"/>
<dbReference type="InterPro" id="IPR011990">
    <property type="entry name" value="TPR-like_helical_dom_sf"/>
</dbReference>
<protein>
    <recommendedName>
        <fullName evidence="1">SET domain-containing protein</fullName>
    </recommendedName>
</protein>
<proteinExistence type="predicted"/>
<accession>A0A9P5CMY9</accession>
<dbReference type="InterPro" id="IPR046341">
    <property type="entry name" value="SET_dom_sf"/>
</dbReference>
<dbReference type="Pfam" id="PF00856">
    <property type="entry name" value="SET"/>
    <property type="match status" value="1"/>
</dbReference>
<dbReference type="InterPro" id="IPR001214">
    <property type="entry name" value="SET_dom"/>
</dbReference>
<dbReference type="InterPro" id="IPR053209">
    <property type="entry name" value="Gramillin-biosynth_MTr"/>
</dbReference>
<dbReference type="PANTHER" id="PTHR47643">
    <property type="entry name" value="TPR DOMAIN PROTEIN (AFU_ORTHOLOGUE AFUA_5G12710)"/>
    <property type="match status" value="1"/>
</dbReference>
<dbReference type="Gene3D" id="2.170.270.10">
    <property type="entry name" value="SET domain"/>
    <property type="match status" value="1"/>
</dbReference>
<evidence type="ECO:0000313" key="2">
    <source>
        <dbReference type="EMBL" id="KAF3763370.1"/>
    </source>
</evidence>
<dbReference type="RefSeq" id="XP_040774331.1">
    <property type="nucleotide sequence ID" value="XM_040925680.1"/>
</dbReference>
<evidence type="ECO:0000313" key="3">
    <source>
        <dbReference type="Proteomes" id="UP000803844"/>
    </source>
</evidence>
<dbReference type="EMBL" id="MU032349">
    <property type="protein sequence ID" value="KAF3763370.1"/>
    <property type="molecule type" value="Genomic_DNA"/>
</dbReference>
<dbReference type="Proteomes" id="UP000803844">
    <property type="component" value="Unassembled WGS sequence"/>
</dbReference>
<gene>
    <name evidence="2" type="ORF">M406DRAFT_73986</name>
</gene>
<dbReference type="SUPFAM" id="SSF48452">
    <property type="entry name" value="TPR-like"/>
    <property type="match status" value="1"/>
</dbReference>
<comment type="caution">
    <text evidence="2">The sequence shown here is derived from an EMBL/GenBank/DDBJ whole genome shotgun (WGS) entry which is preliminary data.</text>
</comment>
<dbReference type="GeneID" id="63842809"/>